<reference evidence="1" key="1">
    <citation type="submission" date="2020-11" db="EMBL/GenBank/DDBJ databases">
        <authorList>
            <consortium name="DOE Joint Genome Institute"/>
            <person name="Ahrendt S."/>
            <person name="Riley R."/>
            <person name="Andreopoulos W."/>
            <person name="Labutti K."/>
            <person name="Pangilinan J."/>
            <person name="Ruiz-Duenas F.J."/>
            <person name="Barrasa J.M."/>
            <person name="Sanchez-Garcia M."/>
            <person name="Camarero S."/>
            <person name="Miyauchi S."/>
            <person name="Serrano A."/>
            <person name="Linde D."/>
            <person name="Babiker R."/>
            <person name="Drula E."/>
            <person name="Ayuso-Fernandez I."/>
            <person name="Pacheco R."/>
            <person name="Padilla G."/>
            <person name="Ferreira P."/>
            <person name="Barriuso J."/>
            <person name="Kellner H."/>
            <person name="Castanera R."/>
            <person name="Alfaro M."/>
            <person name="Ramirez L."/>
            <person name="Pisabarro A.G."/>
            <person name="Kuo A."/>
            <person name="Tritt A."/>
            <person name="Lipzen A."/>
            <person name="He G."/>
            <person name="Yan M."/>
            <person name="Ng V."/>
            <person name="Cullen D."/>
            <person name="Martin F."/>
            <person name="Rosso M.-N."/>
            <person name="Henrissat B."/>
            <person name="Hibbett D."/>
            <person name="Martinez A.T."/>
            <person name="Grigoriev I.V."/>
        </authorList>
    </citation>
    <scope>NUCLEOTIDE SEQUENCE</scope>
    <source>
        <strain evidence="1">CBS 247.69</strain>
    </source>
</reference>
<sequence>ESVVRFQGILCDKQLPPITKTGEATLRKQKRHIRQAVTITGLSTPTFQQGIDNIAYLYMMFSNQFPDGKMEIWQPSSFNGHVALDAHARYLTERRLAPQEQHIEYAIGVDPHGALADLQGHDFIHGPDNYVEYLAMQHISLTRYSPTNPINFRVGDIVEVQLAFMAVPIKDQRYKMLVSLRGITLLDDSHRNVSTNHYTRL</sequence>
<protein>
    <submittedName>
        <fullName evidence="1">Uncharacterized protein</fullName>
    </submittedName>
</protein>
<organism evidence="1 2">
    <name type="scientific">Collybia nuda</name>
    <dbReference type="NCBI Taxonomy" id="64659"/>
    <lineage>
        <taxon>Eukaryota</taxon>
        <taxon>Fungi</taxon>
        <taxon>Dikarya</taxon>
        <taxon>Basidiomycota</taxon>
        <taxon>Agaricomycotina</taxon>
        <taxon>Agaricomycetes</taxon>
        <taxon>Agaricomycetidae</taxon>
        <taxon>Agaricales</taxon>
        <taxon>Tricholomatineae</taxon>
        <taxon>Clitocybaceae</taxon>
        <taxon>Collybia</taxon>
    </lineage>
</organism>
<keyword evidence="2" id="KW-1185">Reference proteome</keyword>
<name>A0A9P6CKM7_9AGAR</name>
<accession>A0A9P6CKM7</accession>
<dbReference type="AlphaFoldDB" id="A0A9P6CKM7"/>
<proteinExistence type="predicted"/>
<dbReference type="Proteomes" id="UP000807353">
    <property type="component" value="Unassembled WGS sequence"/>
</dbReference>
<evidence type="ECO:0000313" key="1">
    <source>
        <dbReference type="EMBL" id="KAF9464019.1"/>
    </source>
</evidence>
<evidence type="ECO:0000313" key="2">
    <source>
        <dbReference type="Proteomes" id="UP000807353"/>
    </source>
</evidence>
<dbReference type="EMBL" id="MU150257">
    <property type="protein sequence ID" value="KAF9464019.1"/>
    <property type="molecule type" value="Genomic_DNA"/>
</dbReference>
<gene>
    <name evidence="1" type="ORF">BDZ94DRAFT_1356192</name>
</gene>
<feature type="non-terminal residue" evidence="1">
    <location>
        <position position="1"/>
    </location>
</feature>
<comment type="caution">
    <text evidence="1">The sequence shown here is derived from an EMBL/GenBank/DDBJ whole genome shotgun (WGS) entry which is preliminary data.</text>
</comment>
<dbReference type="OrthoDB" id="3269456at2759"/>